<comment type="caution">
    <text evidence="1">The sequence shown here is derived from an EMBL/GenBank/DDBJ whole genome shotgun (WGS) entry which is preliminary data.</text>
</comment>
<gene>
    <name evidence="1" type="ORF">STRIC_2527</name>
</gene>
<accession>G5K2B8</accession>
<dbReference type="OrthoDB" id="9875845at2"/>
<dbReference type="Proteomes" id="UP000003330">
    <property type="component" value="Unassembled WGS sequence"/>
</dbReference>
<sequence>MTIREMLISNQILNNDDIDFMLSVNQDVSPLFELEDNDDNWDVLVDKLQQTSSHLMEDGESVSDRPKKFDDLVDKISAI</sequence>
<dbReference type="EMBL" id="AEUX02000005">
    <property type="protein sequence ID" value="EHI70068.1"/>
    <property type="molecule type" value="Genomic_DNA"/>
</dbReference>
<proteinExistence type="predicted"/>
<organism evidence="1 2">
    <name type="scientific">Streptococcus ictaluri 707-05</name>
    <dbReference type="NCBI Taxonomy" id="764299"/>
    <lineage>
        <taxon>Bacteria</taxon>
        <taxon>Bacillati</taxon>
        <taxon>Bacillota</taxon>
        <taxon>Bacilli</taxon>
        <taxon>Lactobacillales</taxon>
        <taxon>Streptococcaceae</taxon>
        <taxon>Streptococcus</taxon>
    </lineage>
</organism>
<name>G5K2B8_9STRE</name>
<dbReference type="RefSeq" id="WP_008088216.1">
    <property type="nucleotide sequence ID" value="NZ_AEUX02000005.1"/>
</dbReference>
<protein>
    <submittedName>
        <fullName evidence="1">Uncharacterized protein</fullName>
    </submittedName>
</protein>
<dbReference type="AlphaFoldDB" id="G5K2B8"/>
<evidence type="ECO:0000313" key="1">
    <source>
        <dbReference type="EMBL" id="EHI70068.1"/>
    </source>
</evidence>
<keyword evidence="2" id="KW-1185">Reference proteome</keyword>
<dbReference type="STRING" id="764299.STRIC_2527"/>
<evidence type="ECO:0000313" key="2">
    <source>
        <dbReference type="Proteomes" id="UP000003330"/>
    </source>
</evidence>
<reference evidence="1 2" key="1">
    <citation type="journal article" date="2014" name="Int. J. Syst. Evol. Microbiol.">
        <title>Phylogenomics and the dynamic genome evolution of the genus Streptococcus.</title>
        <authorList>
            <consortium name="The Broad Institute Genome Sequencing Platform"/>
            <person name="Richards V.P."/>
            <person name="Palmer S.R."/>
            <person name="Pavinski Bitar P.D."/>
            <person name="Qin X."/>
            <person name="Weinstock G.M."/>
            <person name="Highlander S.K."/>
            <person name="Town C.D."/>
            <person name="Burne R.A."/>
            <person name="Stanhope M.J."/>
        </authorList>
    </citation>
    <scope>NUCLEOTIDE SEQUENCE [LARGE SCALE GENOMIC DNA]</scope>
    <source>
        <strain evidence="1 2">707-05</strain>
    </source>
</reference>